<comment type="caution">
    <text evidence="6">The sequence shown here is derived from an EMBL/GenBank/DDBJ whole genome shotgun (WGS) entry which is preliminary data.</text>
</comment>
<protein>
    <submittedName>
        <fullName evidence="6">DUF4921 family protein</fullName>
    </submittedName>
</protein>
<reference evidence="6" key="1">
    <citation type="submission" date="2020-07" db="EMBL/GenBank/DDBJ databases">
        <title>Huge and variable diversity of episymbiotic CPR bacteria and DPANN archaea in groundwater ecosystems.</title>
        <authorList>
            <person name="He C.Y."/>
            <person name="Keren R."/>
            <person name="Whittaker M."/>
            <person name="Farag I.F."/>
            <person name="Doudna J."/>
            <person name="Cate J.H.D."/>
            <person name="Banfield J.F."/>
        </authorList>
    </citation>
    <scope>NUCLEOTIDE SEQUENCE</scope>
    <source>
        <strain evidence="6">NC_groundwater_1225_Ag_S-0.1um_56_177</strain>
    </source>
</reference>
<evidence type="ECO:0000259" key="5">
    <source>
        <dbReference type="Pfam" id="PF01087"/>
    </source>
</evidence>
<dbReference type="InterPro" id="IPR053177">
    <property type="entry name" value="ADP-glucose_phosphorylase"/>
</dbReference>
<dbReference type="InterPro" id="IPR001937">
    <property type="entry name" value="GalP_UDPtransf1"/>
</dbReference>
<dbReference type="PIRSF" id="PIRSF000808">
    <property type="entry name" value="GalT"/>
    <property type="match status" value="1"/>
</dbReference>
<evidence type="ECO:0000313" key="6">
    <source>
        <dbReference type="EMBL" id="MBI4132559.1"/>
    </source>
</evidence>
<feature type="active site" description="Tele-UMP-histidine intermediate" evidence="4">
    <location>
        <position position="175"/>
    </location>
</feature>
<evidence type="ECO:0000256" key="2">
    <source>
        <dbReference type="ARBA" id="ARBA00022695"/>
    </source>
</evidence>
<dbReference type="GO" id="GO:0008108">
    <property type="term" value="F:UDP-glucose:hexose-1-phosphate uridylyltransferase activity"/>
    <property type="evidence" value="ECO:0007669"/>
    <property type="project" value="InterPro"/>
</dbReference>
<feature type="domain" description="Galactose-1-phosphate uridyl transferase N-terminal" evidence="5">
    <location>
        <begin position="5"/>
        <end position="185"/>
    </location>
</feature>
<gene>
    <name evidence="6" type="ORF">HY473_00460</name>
</gene>
<organism evidence="6 7">
    <name type="scientific">Candidatus Sungiibacteriota bacterium</name>
    <dbReference type="NCBI Taxonomy" id="2750080"/>
    <lineage>
        <taxon>Bacteria</taxon>
        <taxon>Candidatus Sungiibacteriota</taxon>
    </lineage>
</organism>
<dbReference type="GO" id="GO:0008270">
    <property type="term" value="F:zinc ion binding"/>
    <property type="evidence" value="ECO:0007669"/>
    <property type="project" value="InterPro"/>
</dbReference>
<evidence type="ECO:0000256" key="4">
    <source>
        <dbReference type="PIRSR" id="PIRSR000808-1"/>
    </source>
</evidence>
<accession>A0A932YX94</accession>
<evidence type="ECO:0000256" key="3">
    <source>
        <dbReference type="ARBA" id="ARBA00023277"/>
    </source>
</evidence>
<dbReference type="InterPro" id="IPR005849">
    <property type="entry name" value="GalP_Utransf_N"/>
</dbReference>
<evidence type="ECO:0000313" key="7">
    <source>
        <dbReference type="Proteomes" id="UP000756703"/>
    </source>
</evidence>
<dbReference type="Gene3D" id="3.30.428.10">
    <property type="entry name" value="HIT-like"/>
    <property type="match status" value="2"/>
</dbReference>
<keyword evidence="1" id="KW-0808">Transferase</keyword>
<dbReference type="GO" id="GO:0006012">
    <property type="term" value="P:galactose metabolic process"/>
    <property type="evidence" value="ECO:0007669"/>
    <property type="project" value="InterPro"/>
</dbReference>
<dbReference type="EMBL" id="JACQMI010000003">
    <property type="protein sequence ID" value="MBI4132559.1"/>
    <property type="molecule type" value="Genomic_DNA"/>
</dbReference>
<dbReference type="InterPro" id="IPR036265">
    <property type="entry name" value="HIT-like_sf"/>
</dbReference>
<evidence type="ECO:0000256" key="1">
    <source>
        <dbReference type="ARBA" id="ARBA00022679"/>
    </source>
</evidence>
<name>A0A932YX94_9BACT</name>
<dbReference type="PANTHER" id="PTHR42763">
    <property type="entry name" value="ADP-GLUCOSE PHOSPHORYLASE"/>
    <property type="match status" value="1"/>
</dbReference>
<dbReference type="AlphaFoldDB" id="A0A932YX94"/>
<dbReference type="PANTHER" id="PTHR42763:SF2">
    <property type="entry name" value="ADP-GLUCOSE PHOSPHORYLASE"/>
    <property type="match status" value="1"/>
</dbReference>
<dbReference type="Proteomes" id="UP000756703">
    <property type="component" value="Unassembled WGS sequence"/>
</dbReference>
<dbReference type="Pfam" id="PF01087">
    <property type="entry name" value="GalP_UDP_transf"/>
    <property type="match status" value="1"/>
</dbReference>
<proteinExistence type="predicted"/>
<dbReference type="SUPFAM" id="SSF54197">
    <property type="entry name" value="HIT-like"/>
    <property type="match status" value="2"/>
</dbReference>
<sequence length="344" mass="39410">MKNISELRQDLVTGDWVVVATSRARRPNEYARERAKEHPQPKSSCPFERLIPSALVVYDRKGERFRVTPKDRGYLEKHWWLQVVPNKYPAFGQGACQIVRTVGPYRWQDGVGFHEVVITRDHQRSIAAMNLKEAEMVLRAYRHRYLGLKDEGCVEFVSIFHNHGREAGATISHPHSQIIATPVIPPDVKRSLHGSREYFRKYRRCVHCTIIRQERREGWRIVHQNRGFVAFCPFASRQAFELRIFPLRHNPEFETISDAEIELAADALRTALAKLSSTLANPAYNFFIHTAPTADGSQAPHYHWHIEIVPKTAIWAGFEIGTGIEISTISPEAAAAFLRKARVS</sequence>
<keyword evidence="2" id="KW-0548">Nucleotidyltransferase</keyword>
<keyword evidence="3" id="KW-0119">Carbohydrate metabolism</keyword>